<dbReference type="Gene3D" id="2.60.120.10">
    <property type="entry name" value="Jelly Rolls"/>
    <property type="match status" value="1"/>
</dbReference>
<keyword evidence="3" id="KW-0560">Oxidoreductase</keyword>
<dbReference type="SUPFAM" id="SSF51182">
    <property type="entry name" value="RmlC-like cupins"/>
    <property type="match status" value="1"/>
</dbReference>
<dbReference type="InterPro" id="IPR053146">
    <property type="entry name" value="QDO-like"/>
</dbReference>
<organism evidence="3">
    <name type="scientific">uncultured Nocardioidaceae bacterium</name>
    <dbReference type="NCBI Taxonomy" id="253824"/>
    <lineage>
        <taxon>Bacteria</taxon>
        <taxon>Bacillati</taxon>
        <taxon>Actinomycetota</taxon>
        <taxon>Actinomycetes</taxon>
        <taxon>Propionibacteriales</taxon>
        <taxon>Nocardioidaceae</taxon>
        <taxon>environmental samples</taxon>
    </lineage>
</organism>
<dbReference type="EMBL" id="CADCUI010000037">
    <property type="protein sequence ID" value="CAA9350687.1"/>
    <property type="molecule type" value="Genomic_DNA"/>
</dbReference>
<evidence type="ECO:0000259" key="2">
    <source>
        <dbReference type="Pfam" id="PF07883"/>
    </source>
</evidence>
<dbReference type="PANTHER" id="PTHR36440">
    <property type="entry name" value="PUTATIVE (AFU_ORTHOLOGUE AFUA_8G07350)-RELATED"/>
    <property type="match status" value="1"/>
</dbReference>
<protein>
    <submittedName>
        <fullName evidence="3">Quercetin 2,3-dioxygenase</fullName>
        <ecNumber evidence="3">1.13.11.24</ecNumber>
    </submittedName>
</protein>
<feature type="compositionally biased region" description="Basic and acidic residues" evidence="1">
    <location>
        <begin position="23"/>
        <end position="34"/>
    </location>
</feature>
<dbReference type="PANTHER" id="PTHR36440:SF1">
    <property type="entry name" value="PUTATIVE (AFU_ORTHOLOGUE AFUA_8G07350)-RELATED"/>
    <property type="match status" value="1"/>
</dbReference>
<dbReference type="InterPro" id="IPR011051">
    <property type="entry name" value="RmlC_Cupin_sf"/>
</dbReference>
<reference evidence="3" key="1">
    <citation type="submission" date="2020-02" db="EMBL/GenBank/DDBJ databases">
        <authorList>
            <person name="Meier V. D."/>
        </authorList>
    </citation>
    <scope>NUCLEOTIDE SEQUENCE</scope>
    <source>
        <strain evidence="3">AVDCRST_MAG34</strain>
    </source>
</reference>
<dbReference type="AlphaFoldDB" id="A0A6J4M6C7"/>
<gene>
    <name evidence="3" type="ORF">AVDCRST_MAG34-1742</name>
</gene>
<feature type="region of interest" description="Disordered" evidence="1">
    <location>
        <begin position="1"/>
        <end position="37"/>
    </location>
</feature>
<evidence type="ECO:0000256" key="1">
    <source>
        <dbReference type="SAM" id="MobiDB-lite"/>
    </source>
</evidence>
<name>A0A6J4M6C7_9ACTN</name>
<keyword evidence="3" id="KW-0223">Dioxygenase</keyword>
<dbReference type="InterPro" id="IPR014710">
    <property type="entry name" value="RmlC-like_jellyroll"/>
</dbReference>
<proteinExistence type="predicted"/>
<sequence>MSGPLHRPYPPDRYRGTTGEVSARLREDGTEPEIRYPSGGTCEYLATGDQTGTTFGLYRWTFGPEESGPAPHFHRAITESFYVLSGEVRLYDGEGWRTGRPGDFLFVPEGGLHGFRGGNGASMLLLFTPGAPREDYFETLAAAEPMTQEERTEFMLRHDTYWV</sequence>
<dbReference type="InterPro" id="IPR013096">
    <property type="entry name" value="Cupin_2"/>
</dbReference>
<evidence type="ECO:0000313" key="3">
    <source>
        <dbReference type="EMBL" id="CAA9350687.1"/>
    </source>
</evidence>
<dbReference type="GO" id="GO:0008127">
    <property type="term" value="F:quercetin 2,3-dioxygenase activity"/>
    <property type="evidence" value="ECO:0007669"/>
    <property type="project" value="UniProtKB-EC"/>
</dbReference>
<accession>A0A6J4M6C7</accession>
<dbReference type="Pfam" id="PF07883">
    <property type="entry name" value="Cupin_2"/>
    <property type="match status" value="1"/>
</dbReference>
<feature type="domain" description="Cupin type-2" evidence="2">
    <location>
        <begin position="59"/>
        <end position="117"/>
    </location>
</feature>
<dbReference type="EC" id="1.13.11.24" evidence="3"/>